<evidence type="ECO:0000313" key="4">
    <source>
        <dbReference type="EMBL" id="KAK3611511.1"/>
    </source>
</evidence>
<feature type="region of interest" description="Disordered" evidence="2">
    <location>
        <begin position="268"/>
        <end position="349"/>
    </location>
</feature>
<evidence type="ECO:0000256" key="2">
    <source>
        <dbReference type="SAM" id="MobiDB-lite"/>
    </source>
</evidence>
<gene>
    <name evidence="4" type="ORF">CHS0354_016442</name>
</gene>
<feature type="compositionally biased region" description="Basic and acidic residues" evidence="2">
    <location>
        <begin position="971"/>
        <end position="980"/>
    </location>
</feature>
<feature type="compositionally biased region" description="Polar residues" evidence="2">
    <location>
        <begin position="1690"/>
        <end position="1703"/>
    </location>
</feature>
<feature type="region of interest" description="Disordered" evidence="2">
    <location>
        <begin position="1472"/>
        <end position="1491"/>
    </location>
</feature>
<reference evidence="4" key="1">
    <citation type="journal article" date="2021" name="Genome Biol. Evol.">
        <title>A High-Quality Reference Genome for a Parasitic Bivalve with Doubly Uniparental Inheritance (Bivalvia: Unionida).</title>
        <authorList>
            <person name="Smith C.H."/>
        </authorList>
    </citation>
    <scope>NUCLEOTIDE SEQUENCE</scope>
    <source>
        <strain evidence="4">CHS0354</strain>
    </source>
</reference>
<feature type="compositionally biased region" description="Basic and acidic residues" evidence="2">
    <location>
        <begin position="1395"/>
        <end position="1410"/>
    </location>
</feature>
<feature type="domain" description="Synaptonemal complex protein 2 Spt16M-like" evidence="3">
    <location>
        <begin position="35"/>
        <end position="105"/>
    </location>
</feature>
<feature type="compositionally biased region" description="Basic and acidic residues" evidence="2">
    <location>
        <begin position="1330"/>
        <end position="1362"/>
    </location>
</feature>
<feature type="region of interest" description="Disordered" evidence="2">
    <location>
        <begin position="1158"/>
        <end position="1190"/>
    </location>
</feature>
<feature type="compositionally biased region" description="Basic residues" evidence="2">
    <location>
        <begin position="505"/>
        <end position="516"/>
    </location>
</feature>
<reference evidence="4" key="3">
    <citation type="submission" date="2023-05" db="EMBL/GenBank/DDBJ databases">
        <authorList>
            <person name="Smith C.H."/>
        </authorList>
    </citation>
    <scope>NUCLEOTIDE SEQUENCE</scope>
    <source>
        <strain evidence="4">CHS0354</strain>
        <tissue evidence="4">Mantle</tissue>
    </source>
</reference>
<dbReference type="Proteomes" id="UP001195483">
    <property type="component" value="Unassembled WGS sequence"/>
</dbReference>
<feature type="region of interest" description="Disordered" evidence="2">
    <location>
        <begin position="1330"/>
        <end position="1363"/>
    </location>
</feature>
<feature type="region of interest" description="Disordered" evidence="2">
    <location>
        <begin position="834"/>
        <end position="900"/>
    </location>
</feature>
<reference evidence="4" key="2">
    <citation type="journal article" date="2021" name="Genome Biol. Evol.">
        <title>Developing a high-quality reference genome for a parasitic bivalve with doubly uniparental inheritance (Bivalvia: Unionida).</title>
        <authorList>
            <person name="Smith C.H."/>
        </authorList>
    </citation>
    <scope>NUCLEOTIDE SEQUENCE</scope>
    <source>
        <strain evidence="4">CHS0354</strain>
        <tissue evidence="4">Mantle</tissue>
    </source>
</reference>
<feature type="region of interest" description="Disordered" evidence="2">
    <location>
        <begin position="1389"/>
        <end position="1421"/>
    </location>
</feature>
<evidence type="ECO:0000259" key="3">
    <source>
        <dbReference type="Pfam" id="PF18584"/>
    </source>
</evidence>
<feature type="compositionally biased region" description="Basic residues" evidence="2">
    <location>
        <begin position="307"/>
        <end position="317"/>
    </location>
</feature>
<feature type="compositionally biased region" description="Basic and acidic residues" evidence="2">
    <location>
        <begin position="667"/>
        <end position="702"/>
    </location>
</feature>
<feature type="region of interest" description="Disordered" evidence="2">
    <location>
        <begin position="485"/>
        <end position="544"/>
    </location>
</feature>
<keyword evidence="1" id="KW-0175">Coiled coil</keyword>
<feature type="compositionally biased region" description="Basic and acidic residues" evidence="2">
    <location>
        <begin position="1478"/>
        <end position="1487"/>
    </location>
</feature>
<sequence>MKSSQQLGSSSITHWLKASKSTSAAASAAEMSSRVFSIPCISAHLGQKQLRKPSDSGYDQFWVDFNVGSERISVFCEQDKSECQESQEDDFWETISISKPDMRRCFSYEIPGKFVVNFELIAPLCEIYPSQQNIHESTMKIEFPIEYTSIIEEALKRTFRLEDQSSNKQRKVSVVSEVVNISRIEESPIQQAEKFSSADICPPTQVSTSSQVSTTTKRKVSVPCTPMRAPILIAAPVNIDRSTSLASIQTQPDTVTTEPIRDAQIMLKNKNESQKRKSSCEASSLSLKHDGKTPLTENEQAGSAKMLSKRNGSKSKVKTPVVVIHPTADQKRSKKKDKNQLDSEIRHPEDRELNHQTICCDDQFAEIIPDSLQVPKPQDVTLCVKPTDKRLNLHDSGIDLNETASLLDVSKPKESLENATARSTLGAIQITSEKGIIVQNDKEYARSCATERKKQLEGEIANLSKNNNGVSGKVEVSKKYAQNWAERESNQETDVNEEDNDIKDKRSKRTRKMNRTNKHDQIEADNVDDIARNQKEKTRKRTVKNKGNLVYSKIGGEMSGPKSSVMFAPELVKLDESCKLRVSTHEEKGLNREDVQLNLKNNAQISDIKQNDYHNGRRNKVKKKKRKEKNEQKEVSGSEEIGFDFDDHLFAKEENISALNVNEDQGIKRNKETKKEEDNLSEKAVLDNIEPHDPFESLEYVRSKKGGSRHKNDLGMENEDQDGEDYSSVPLRMVDEASGKKSKTNVKGRKVKKKKESSEPEPKESYQLEEKLAPKQVLNAINAEETESVIKGKGRKDETKVVKESASSPKQNQTAIIKKDTNFEKLLEAELQESSYVFNKQSREENKKNNKNETKESSNEKPEKSNSDKERKPSDKSTIDWRKKKRSLYSDGKGLLQEGKLTDDLKIPAFDEVFRNKDSVSKGNVKDTNTSLDTIIDKTNFTSKKNSRKVNDIRKNSANLTHDNNADEDDAEHHQSEKFTNKLAITDLSSSKNKMEVESKNTTCDNIDNSCSESCCEDTISMTTMTKTAVQKIDESRMAIFMSYSAQKTYSHRSRASNRYRPWANSDSVNEKHISPDRSNIFSNKMKTSRIFESKIANGTGFMHEEEKVHQNQIDKCKEKSVAEYDPYDFELECEQLSQKSERLIKCEEAHAVFKKDNTSKNNKSEKSTKAKKQNGSLMHDKKTNIWKRKSLEESEGLRSGVNMQSHHFIHDGSNRGSSPNKKQKKSLKVQPLSECQKFEWESHFEDCDVDNSKQHKKINNIPNKIGQNERHNDEMKRKSVVSKTNKSKLGKQTANKNEMQKDFENDNTALKGKNNQERFNDEFKALDIEHEQENKKKMEYHKNKKEREPPKRKNTEIDSRETACQQPFTSSIVDNFSKIFKTIVSAGESGDLENNDKNGKDRSIGKNDTNEIVEEESCSDDQVQNIDNLKVQAESSVGSARSKRKYGFLDISLVKTPQSLQSAKETLCSSEVQKSCSEPKNDDQPVKDNGAGISDLDSFCKWYNDTNEKSWIKAFKDPQRKLRIKKTYTKGYIKSGQLEELEKELVNQKLLDKLPTEPTPQDASTNTPIIIPCIKIMSGTSTPGLTSKTLTSSDMNDIGDIEMVPSQLTMDDTSAIDAPYLKKPFGISKNKEDDTSTVDTPYLKKLFSISENKEDEESNNEAESVGNLLSFIKTVQTHHRGSELKSDDSTPSASSQESCNNKTEQETSHFIPRKLFKNFLPESDRNMQVKLLSQKDSEEIFTCTTEDEQLQLEVMCEAEVTGVSKLMQAFGTDFQKHLTFKHQRLEMLGREALGSVQHKLSQSWKDQRQNRLNNMKELQSTLKDWLQRAEKECDVRKGNNIEFLRNEMKNLQKKILIETQKEELLNVRRCLQSLF</sequence>
<dbReference type="EMBL" id="JAEAOA010001015">
    <property type="protein sequence ID" value="KAK3611511.1"/>
    <property type="molecule type" value="Genomic_DNA"/>
</dbReference>
<comment type="caution">
    <text evidence="4">The sequence shown here is derived from an EMBL/GenBank/DDBJ whole genome shotgun (WGS) entry which is preliminary data.</text>
</comment>
<organism evidence="4 5">
    <name type="scientific">Potamilus streckersoni</name>
    <dbReference type="NCBI Taxonomy" id="2493646"/>
    <lineage>
        <taxon>Eukaryota</taxon>
        <taxon>Metazoa</taxon>
        <taxon>Spiralia</taxon>
        <taxon>Lophotrochozoa</taxon>
        <taxon>Mollusca</taxon>
        <taxon>Bivalvia</taxon>
        <taxon>Autobranchia</taxon>
        <taxon>Heteroconchia</taxon>
        <taxon>Palaeoheterodonta</taxon>
        <taxon>Unionida</taxon>
        <taxon>Unionoidea</taxon>
        <taxon>Unionidae</taxon>
        <taxon>Ambleminae</taxon>
        <taxon>Lampsilini</taxon>
        <taxon>Potamilus</taxon>
    </lineage>
</organism>
<dbReference type="InterPro" id="IPR040560">
    <property type="entry name" value="SYCP2_SLD"/>
</dbReference>
<feature type="compositionally biased region" description="Basic and acidic residues" evidence="2">
    <location>
        <begin position="841"/>
        <end position="881"/>
    </location>
</feature>
<evidence type="ECO:0000313" key="5">
    <source>
        <dbReference type="Proteomes" id="UP001195483"/>
    </source>
</evidence>
<feature type="compositionally biased region" description="Acidic residues" evidence="2">
    <location>
        <begin position="716"/>
        <end position="725"/>
    </location>
</feature>
<feature type="compositionally biased region" description="Polar residues" evidence="2">
    <location>
        <begin position="805"/>
        <end position="815"/>
    </location>
</feature>
<accession>A0AAE0TJG2</accession>
<feature type="compositionally biased region" description="Basic residues" evidence="2">
    <location>
        <begin position="740"/>
        <end position="755"/>
    </location>
</feature>
<feature type="region of interest" description="Disordered" evidence="2">
    <location>
        <begin position="667"/>
        <end position="819"/>
    </location>
</feature>
<feature type="compositionally biased region" description="Basic residues" evidence="2">
    <location>
        <begin position="616"/>
        <end position="627"/>
    </location>
</feature>
<evidence type="ECO:0000256" key="1">
    <source>
        <dbReference type="SAM" id="Coils"/>
    </source>
</evidence>
<dbReference type="Pfam" id="PF18584">
    <property type="entry name" value="SYCP2_SLD"/>
    <property type="match status" value="1"/>
</dbReference>
<protein>
    <recommendedName>
        <fullName evidence="3">Synaptonemal complex protein 2 Spt16M-like domain-containing protein</fullName>
    </recommendedName>
</protein>
<feature type="compositionally biased region" description="Basic and acidic residues" evidence="2">
    <location>
        <begin position="338"/>
        <end position="349"/>
    </location>
</feature>
<feature type="compositionally biased region" description="Basic and acidic residues" evidence="2">
    <location>
        <begin position="269"/>
        <end position="279"/>
    </location>
</feature>
<feature type="compositionally biased region" description="Basic and acidic residues" evidence="2">
    <location>
        <begin position="1179"/>
        <end position="1190"/>
    </location>
</feature>
<name>A0AAE0TJG2_9BIVA</name>
<keyword evidence="5" id="KW-1185">Reference proteome</keyword>
<feature type="region of interest" description="Disordered" evidence="2">
    <location>
        <begin position="945"/>
        <end position="983"/>
    </location>
</feature>
<feature type="coiled-coil region" evidence="1">
    <location>
        <begin position="446"/>
        <end position="473"/>
    </location>
</feature>
<feature type="compositionally biased region" description="Basic and acidic residues" evidence="2">
    <location>
        <begin position="1158"/>
        <end position="1169"/>
    </location>
</feature>
<feature type="region of interest" description="Disordered" evidence="2">
    <location>
        <begin position="1208"/>
        <end position="1231"/>
    </location>
</feature>
<feature type="region of interest" description="Disordered" evidence="2">
    <location>
        <begin position="608"/>
        <end position="638"/>
    </location>
</feature>
<feature type="compositionally biased region" description="Basic and acidic residues" evidence="2">
    <location>
        <begin position="756"/>
        <end position="773"/>
    </location>
</feature>
<feature type="region of interest" description="Disordered" evidence="2">
    <location>
        <begin position="1264"/>
        <end position="1295"/>
    </location>
</feature>
<feature type="region of interest" description="Disordered" evidence="2">
    <location>
        <begin position="1680"/>
        <end position="1708"/>
    </location>
</feature>
<feature type="compositionally biased region" description="Basic and acidic residues" evidence="2">
    <location>
        <begin position="1268"/>
        <end position="1278"/>
    </location>
</feature>
<proteinExistence type="predicted"/>